<feature type="domain" description="Protein kinase" evidence="13">
    <location>
        <begin position="519"/>
        <end position="613"/>
    </location>
</feature>
<dbReference type="InterPro" id="IPR032675">
    <property type="entry name" value="LRR_dom_sf"/>
</dbReference>
<keyword evidence="3" id="KW-0433">Leucine-rich repeat</keyword>
<evidence type="ECO:0000256" key="2">
    <source>
        <dbReference type="ARBA" id="ARBA00022475"/>
    </source>
</evidence>
<dbReference type="Gene3D" id="3.80.10.10">
    <property type="entry name" value="Ribonuclease Inhibitor"/>
    <property type="match status" value="4"/>
</dbReference>
<feature type="binding site" evidence="10">
    <location>
        <position position="548"/>
    </location>
    <ligand>
        <name>ATP</name>
        <dbReference type="ChEBI" id="CHEBI:30616"/>
    </ligand>
</feature>
<evidence type="ECO:0000256" key="5">
    <source>
        <dbReference type="ARBA" id="ARBA00022737"/>
    </source>
</evidence>
<dbReference type="Pfam" id="PF08263">
    <property type="entry name" value="LRRNT_2"/>
    <property type="match status" value="1"/>
</dbReference>
<dbReference type="Gene3D" id="1.10.510.10">
    <property type="entry name" value="Transferase(Phosphotransferase) domain 1"/>
    <property type="match status" value="1"/>
</dbReference>
<dbReference type="GO" id="GO:0005524">
    <property type="term" value="F:ATP binding"/>
    <property type="evidence" value="ECO:0007669"/>
    <property type="project" value="UniProtKB-UniRule"/>
</dbReference>
<keyword evidence="6 11" id="KW-1133">Transmembrane helix</keyword>
<dbReference type="Proteomes" id="UP000604825">
    <property type="component" value="Unassembled WGS sequence"/>
</dbReference>
<keyword evidence="4 11" id="KW-0812">Transmembrane</keyword>
<dbReference type="SUPFAM" id="SSF56112">
    <property type="entry name" value="Protein kinase-like (PK-like)"/>
    <property type="match status" value="1"/>
</dbReference>
<dbReference type="GO" id="GO:0005886">
    <property type="term" value="C:plasma membrane"/>
    <property type="evidence" value="ECO:0007669"/>
    <property type="project" value="UniProtKB-SubCell"/>
</dbReference>
<reference evidence="14" key="1">
    <citation type="submission" date="2020-10" db="EMBL/GenBank/DDBJ databases">
        <authorList>
            <person name="Han B."/>
            <person name="Lu T."/>
            <person name="Zhao Q."/>
            <person name="Huang X."/>
            <person name="Zhao Y."/>
        </authorList>
    </citation>
    <scope>NUCLEOTIDE SEQUENCE</scope>
</reference>
<keyword evidence="2" id="KW-1003">Cell membrane</keyword>
<evidence type="ECO:0000256" key="10">
    <source>
        <dbReference type="PROSITE-ProRule" id="PRU10141"/>
    </source>
</evidence>
<dbReference type="InterPro" id="IPR001611">
    <property type="entry name" value="Leu-rich_rpt"/>
</dbReference>
<feature type="transmembrane region" description="Helical" evidence="11">
    <location>
        <begin position="465"/>
        <end position="485"/>
    </location>
</feature>
<dbReference type="SUPFAM" id="SSF52058">
    <property type="entry name" value="L domain-like"/>
    <property type="match status" value="2"/>
</dbReference>
<proteinExistence type="predicted"/>
<dbReference type="AlphaFoldDB" id="A0A811SEU8"/>
<evidence type="ECO:0000256" key="7">
    <source>
        <dbReference type="ARBA" id="ARBA00023136"/>
    </source>
</evidence>
<dbReference type="Pfam" id="PF00069">
    <property type="entry name" value="Pkinase"/>
    <property type="match status" value="1"/>
</dbReference>
<accession>A0A811SEU8</accession>
<dbReference type="PROSITE" id="PS00107">
    <property type="entry name" value="PROTEIN_KINASE_ATP"/>
    <property type="match status" value="1"/>
</dbReference>
<dbReference type="PANTHER" id="PTHR48056">
    <property type="entry name" value="LRR RECEPTOR-LIKE SERINE/THREONINE-PROTEIN KINASE-RELATED"/>
    <property type="match status" value="1"/>
</dbReference>
<evidence type="ECO:0000256" key="1">
    <source>
        <dbReference type="ARBA" id="ARBA00004162"/>
    </source>
</evidence>
<name>A0A811SEU8_9POAL</name>
<dbReference type="GO" id="GO:0033612">
    <property type="term" value="F:receptor serine/threonine kinase binding"/>
    <property type="evidence" value="ECO:0007669"/>
    <property type="project" value="TreeGrafter"/>
</dbReference>
<dbReference type="InterPro" id="IPR011009">
    <property type="entry name" value="Kinase-like_dom_sf"/>
</dbReference>
<dbReference type="Pfam" id="PF13855">
    <property type="entry name" value="LRR_8"/>
    <property type="match status" value="1"/>
</dbReference>
<dbReference type="GO" id="GO:0004672">
    <property type="term" value="F:protein kinase activity"/>
    <property type="evidence" value="ECO:0007669"/>
    <property type="project" value="InterPro"/>
</dbReference>
<dbReference type="InterPro" id="IPR000719">
    <property type="entry name" value="Prot_kinase_dom"/>
</dbReference>
<feature type="chain" id="PRO_5032330488" description="Protein kinase domain-containing protein" evidence="12">
    <location>
        <begin position="28"/>
        <end position="613"/>
    </location>
</feature>
<evidence type="ECO:0000256" key="9">
    <source>
        <dbReference type="ARBA" id="ARBA00023180"/>
    </source>
</evidence>
<keyword evidence="5" id="KW-0677">Repeat</keyword>
<gene>
    <name evidence="14" type="ORF">NCGR_LOCUS63328</name>
</gene>
<keyword evidence="7 11" id="KW-0472">Membrane</keyword>
<evidence type="ECO:0000256" key="12">
    <source>
        <dbReference type="SAM" id="SignalP"/>
    </source>
</evidence>
<dbReference type="InterPro" id="IPR017441">
    <property type="entry name" value="Protein_kinase_ATP_BS"/>
</dbReference>
<keyword evidence="10" id="KW-0067">ATP-binding</keyword>
<evidence type="ECO:0000256" key="11">
    <source>
        <dbReference type="SAM" id="Phobius"/>
    </source>
</evidence>
<keyword evidence="10" id="KW-0547">Nucleotide-binding</keyword>
<dbReference type="PROSITE" id="PS50011">
    <property type="entry name" value="PROTEIN_KINASE_DOM"/>
    <property type="match status" value="1"/>
</dbReference>
<keyword evidence="12" id="KW-0732">Signal</keyword>
<evidence type="ECO:0000256" key="8">
    <source>
        <dbReference type="ARBA" id="ARBA00023170"/>
    </source>
</evidence>
<evidence type="ECO:0000256" key="6">
    <source>
        <dbReference type="ARBA" id="ARBA00022989"/>
    </source>
</evidence>
<dbReference type="PRINTS" id="PR00019">
    <property type="entry name" value="LEURICHRPT"/>
</dbReference>
<evidence type="ECO:0000256" key="4">
    <source>
        <dbReference type="ARBA" id="ARBA00022692"/>
    </source>
</evidence>
<dbReference type="InterPro" id="IPR050647">
    <property type="entry name" value="Plant_LRR-RLKs"/>
</dbReference>
<protein>
    <recommendedName>
        <fullName evidence="13">Protein kinase domain-containing protein</fullName>
    </recommendedName>
</protein>
<feature type="signal peptide" evidence="12">
    <location>
        <begin position="1"/>
        <end position="27"/>
    </location>
</feature>
<dbReference type="PANTHER" id="PTHR48056:SF29">
    <property type="entry name" value="RECEPTOR-LIKE PROTEIN KINASE HSL1"/>
    <property type="match status" value="1"/>
</dbReference>
<evidence type="ECO:0000313" key="14">
    <source>
        <dbReference type="EMBL" id="CAD6339230.1"/>
    </source>
</evidence>
<evidence type="ECO:0000313" key="15">
    <source>
        <dbReference type="Proteomes" id="UP000604825"/>
    </source>
</evidence>
<sequence>MASLYLVRGILMLTLVLLNIHILKSNCESITRDSEKAALLKLEQDWGKPAALNWSSITNTDHCDWSGVICTDGFVTGLSLAGRDLYKPIPKAICSFKNLFYIDLSKNQISGSFRTSIFNCSRLQHLDLSFNSLFGFLPANIHKLSPKLAYLNLASNSLSGSIPSAICQLHGLRFLHLDNNYFNESYPAELGNLSELRVLSLAYNPFAPGRMHPQFGNLSNIKYLWMSNMNIVGEIPDTMSQLSQLRLLDLSSNRLNGMIPSRVWRLRSLEMLYLVNNSLCGHISGPIEAMSLTEINVSNNLLTGRIPEDFENNFISGEVPTNLILHAPLQVLVLAGNMLSGLLPSRIWYMQYLKKIDLRKNNLSGEIPNIPLDTVDLSMAIDTIDLSENHLSGPIPASLIYLRPTLLNLSNNQLTGHIPPVFQINEFEQSFLSNPGLCSYNFGNYPMCSTQPGPEEQDKHLKRPIIIFLILGSTMLVFTGIFCFIKIRSRKKHEAPSPQWKLTTFQPISYNVEDILCGLTNNNLVGRGGSGKVYKICLGNNCKIAVKKIGNGLKKDGMLEKQFQAEIGTLGSIRHANIVKLLGFISTSESKLLIYEYMEHGSLYDWLHQRDKD</sequence>
<keyword evidence="15" id="KW-1185">Reference proteome</keyword>
<evidence type="ECO:0000259" key="13">
    <source>
        <dbReference type="PROSITE" id="PS50011"/>
    </source>
</evidence>
<dbReference type="EMBL" id="CAJGYO010000019">
    <property type="protein sequence ID" value="CAD6339230.1"/>
    <property type="molecule type" value="Genomic_DNA"/>
</dbReference>
<dbReference type="InterPro" id="IPR013210">
    <property type="entry name" value="LRR_N_plant-typ"/>
</dbReference>
<evidence type="ECO:0000256" key="3">
    <source>
        <dbReference type="ARBA" id="ARBA00022614"/>
    </source>
</evidence>
<dbReference type="Pfam" id="PF00560">
    <property type="entry name" value="LRR_1"/>
    <property type="match status" value="6"/>
</dbReference>
<keyword evidence="8" id="KW-0675">Receptor</keyword>
<comment type="subcellular location">
    <subcellularLocation>
        <location evidence="1">Cell membrane</location>
        <topology evidence="1">Single-pass membrane protein</topology>
    </subcellularLocation>
</comment>
<keyword evidence="9" id="KW-0325">Glycoprotein</keyword>
<dbReference type="OrthoDB" id="4062651at2759"/>
<organism evidence="14 15">
    <name type="scientific">Miscanthus lutarioriparius</name>
    <dbReference type="NCBI Taxonomy" id="422564"/>
    <lineage>
        <taxon>Eukaryota</taxon>
        <taxon>Viridiplantae</taxon>
        <taxon>Streptophyta</taxon>
        <taxon>Embryophyta</taxon>
        <taxon>Tracheophyta</taxon>
        <taxon>Spermatophyta</taxon>
        <taxon>Magnoliopsida</taxon>
        <taxon>Liliopsida</taxon>
        <taxon>Poales</taxon>
        <taxon>Poaceae</taxon>
        <taxon>PACMAD clade</taxon>
        <taxon>Panicoideae</taxon>
        <taxon>Andropogonodae</taxon>
        <taxon>Andropogoneae</taxon>
        <taxon>Saccharinae</taxon>
        <taxon>Miscanthus</taxon>
    </lineage>
</organism>
<dbReference type="FunFam" id="3.80.10.10:FF:000095">
    <property type="entry name" value="LRR receptor-like serine/threonine-protein kinase GSO1"/>
    <property type="match status" value="1"/>
</dbReference>
<comment type="caution">
    <text evidence="14">The sequence shown here is derived from an EMBL/GenBank/DDBJ whole genome shotgun (WGS) entry which is preliminary data.</text>
</comment>